<dbReference type="InterPro" id="IPR036291">
    <property type="entry name" value="NAD(P)-bd_dom_sf"/>
</dbReference>
<protein>
    <recommendedName>
        <fullName evidence="6">Gfo/Idh/MocA family oxidoreductase</fullName>
    </recommendedName>
</protein>
<evidence type="ECO:0000259" key="3">
    <source>
        <dbReference type="Pfam" id="PF22725"/>
    </source>
</evidence>
<evidence type="ECO:0000313" key="5">
    <source>
        <dbReference type="Proteomes" id="UP000093861"/>
    </source>
</evidence>
<dbReference type="AlphaFoldDB" id="A0A1A2RIB6"/>
<dbReference type="PANTHER" id="PTHR43818:SF11">
    <property type="entry name" value="BCDNA.GH03377"/>
    <property type="match status" value="1"/>
</dbReference>
<reference evidence="4 5" key="1">
    <citation type="submission" date="2016-06" db="EMBL/GenBank/DDBJ databases">
        <authorList>
            <person name="Kjaerup R.B."/>
            <person name="Dalgaard T.S."/>
            <person name="Juul-Madsen H.R."/>
        </authorList>
    </citation>
    <scope>NUCLEOTIDE SEQUENCE [LARGE SCALE GENOMIC DNA]</scope>
    <source>
        <strain evidence="4 5">E2464</strain>
    </source>
</reference>
<dbReference type="RefSeq" id="WP_064954705.1">
    <property type="nucleotide sequence ID" value="NZ_LZJS01000176.1"/>
</dbReference>
<dbReference type="Gene3D" id="3.30.360.10">
    <property type="entry name" value="Dihydrodipicolinate Reductase, domain 2"/>
    <property type="match status" value="1"/>
</dbReference>
<dbReference type="Pfam" id="PF22725">
    <property type="entry name" value="GFO_IDH_MocA_C3"/>
    <property type="match status" value="1"/>
</dbReference>
<keyword evidence="1" id="KW-0560">Oxidoreductase</keyword>
<dbReference type="InterPro" id="IPR000683">
    <property type="entry name" value="Gfo/Idh/MocA-like_OxRdtase_N"/>
</dbReference>
<name>A0A1A2RIB6_9MYCO</name>
<feature type="domain" description="Gfo/Idh/MocA-like oxidoreductase N-terminal" evidence="2">
    <location>
        <begin position="8"/>
        <end position="124"/>
    </location>
</feature>
<proteinExistence type="predicted"/>
<feature type="domain" description="GFO/IDH/MocA-like oxidoreductase" evidence="3">
    <location>
        <begin position="135"/>
        <end position="258"/>
    </location>
</feature>
<dbReference type="PANTHER" id="PTHR43818">
    <property type="entry name" value="BCDNA.GH03377"/>
    <property type="match status" value="1"/>
</dbReference>
<evidence type="ECO:0000256" key="1">
    <source>
        <dbReference type="ARBA" id="ARBA00023002"/>
    </source>
</evidence>
<dbReference type="Pfam" id="PF01408">
    <property type="entry name" value="GFO_IDH_MocA"/>
    <property type="match status" value="1"/>
</dbReference>
<gene>
    <name evidence="4" type="ORF">A5685_15765</name>
</gene>
<evidence type="ECO:0008006" key="6">
    <source>
        <dbReference type="Google" id="ProtNLM"/>
    </source>
</evidence>
<dbReference type="SUPFAM" id="SSF55347">
    <property type="entry name" value="Glyceraldehyde-3-phosphate dehydrogenase-like, C-terminal domain"/>
    <property type="match status" value="1"/>
</dbReference>
<dbReference type="GO" id="GO:0016491">
    <property type="term" value="F:oxidoreductase activity"/>
    <property type="evidence" value="ECO:0007669"/>
    <property type="project" value="UniProtKB-KW"/>
</dbReference>
<evidence type="ECO:0000313" key="4">
    <source>
        <dbReference type="EMBL" id="OBH51773.1"/>
    </source>
</evidence>
<dbReference type="InterPro" id="IPR055170">
    <property type="entry name" value="GFO_IDH_MocA-like_dom"/>
</dbReference>
<dbReference type="InterPro" id="IPR050463">
    <property type="entry name" value="Gfo/Idh/MocA_oxidrdct_glycsds"/>
</dbReference>
<dbReference type="GO" id="GO:0000166">
    <property type="term" value="F:nucleotide binding"/>
    <property type="evidence" value="ECO:0007669"/>
    <property type="project" value="InterPro"/>
</dbReference>
<dbReference type="EMBL" id="LZJS01000176">
    <property type="protein sequence ID" value="OBH51773.1"/>
    <property type="molecule type" value="Genomic_DNA"/>
</dbReference>
<comment type="caution">
    <text evidence="4">The sequence shown here is derived from an EMBL/GenBank/DDBJ whole genome shotgun (WGS) entry which is preliminary data.</text>
</comment>
<dbReference type="SUPFAM" id="SSF51735">
    <property type="entry name" value="NAD(P)-binding Rossmann-fold domains"/>
    <property type="match status" value="1"/>
</dbReference>
<evidence type="ECO:0000259" key="2">
    <source>
        <dbReference type="Pfam" id="PF01408"/>
    </source>
</evidence>
<sequence>MAEPLPGVVVVGTGHGCRVHVPAARNAGLNVVAIVGRDSEKTVRRAKRLGIAHACGSLDEALKLPGADAVIISTPPGTHAPLAEQVIDAGRHVLVEKPFTAAAEQARRLRDCAERAGVVALLGHEFRFDTRRITFRRAIADGLVGPPRIATLIGHNAFAASAELRMPQWWFDKERGGGWLGASVSHIIDATRWWLGDFEAVSVELPMVSARDPHTHAEDTVNARFRLTSGCEGVLQQSAAVHGALLNLFRVAGPQGTVDILDDGVRLSEAGGERMLEPVGPPPIVEMAEGADPRHPLAHVEIPPSSLQATVWRDLIRGVPLMHDALEPATFADGAECMEIIDAMRRSAADGGRLVRVKEVS</sequence>
<dbReference type="Proteomes" id="UP000093861">
    <property type="component" value="Unassembled WGS sequence"/>
</dbReference>
<organism evidence="4 5">
    <name type="scientific">Mycobacterium colombiense</name>
    <dbReference type="NCBI Taxonomy" id="339268"/>
    <lineage>
        <taxon>Bacteria</taxon>
        <taxon>Bacillati</taxon>
        <taxon>Actinomycetota</taxon>
        <taxon>Actinomycetes</taxon>
        <taxon>Mycobacteriales</taxon>
        <taxon>Mycobacteriaceae</taxon>
        <taxon>Mycobacterium</taxon>
        <taxon>Mycobacterium avium complex (MAC)</taxon>
    </lineage>
</organism>
<accession>A0A1A2RIB6</accession>
<dbReference type="Gene3D" id="3.40.50.720">
    <property type="entry name" value="NAD(P)-binding Rossmann-like Domain"/>
    <property type="match status" value="1"/>
</dbReference>